<dbReference type="GO" id="GO:0005085">
    <property type="term" value="F:guanyl-nucleotide exchange factor activity"/>
    <property type="evidence" value="ECO:0007669"/>
    <property type="project" value="InterPro"/>
</dbReference>
<keyword evidence="1 2" id="KW-0728">SH3 domain</keyword>
<evidence type="ECO:0000259" key="3">
    <source>
        <dbReference type="PROSITE" id="PS50002"/>
    </source>
</evidence>
<keyword evidence="6" id="KW-1185">Reference proteome</keyword>
<dbReference type="AlphaFoldDB" id="E4XJA6"/>
<name>E4XJA6_OIKDI</name>
<dbReference type="InterPro" id="IPR000219">
    <property type="entry name" value="DH_dom"/>
</dbReference>
<evidence type="ECO:0000256" key="2">
    <source>
        <dbReference type="PROSITE-ProRule" id="PRU00192"/>
    </source>
</evidence>
<dbReference type="InterPro" id="IPR001452">
    <property type="entry name" value="SH3_domain"/>
</dbReference>
<feature type="domain" description="DH" evidence="4">
    <location>
        <begin position="196"/>
        <end position="379"/>
    </location>
</feature>
<sequence>MAVDVGFERSENDRWKRHSIAVTFQEPEPKELQKAVVSQATQIKPVLKIRSKSAKSVTRPTSTVIQNDIPEEADLNSQFVQRECLISRKMSKSVQAVDTDNFPQLTSDGVLQSQKPLRASSKKIERLKAEALWDYKSYDPEELSFAAGDMIEIIERADSNWWWASSQTELGWVPAPFLRLKINQKECKRLSNNSSLREKVLHELLQSERDYVRHLRGVINGYLITCENKKEFFSEDDLLLIFGNLKEIVVFQESFLQSLEFAYEQEQSVERIANAFLENADSFEIYSVYCNNHPAACAKLKSLMELVQYRIFFETCRLKQKMIEIDICGFLLTPVQKICKYPLQLNELLKSLSPADVAYEAIAKAKVKMEQIALLINERKRRFEERSKITRWQANCRKWKGPDIIKNSSMLIRSGAVILSFANRREHRFAFLFNHQLILVKQDRADCVILRERVDLRYASQVPSSKGITMIIEDNDGLETAQIILSFKRDHLKWATLINGEIVNSRKAQTTPNFHLIDKDRPRSTVMREWKSRDSLKQNWKRTSLSNFVKGLSSFESSQLDEVPRTS</sequence>
<dbReference type="InterPro" id="IPR053086">
    <property type="entry name" value="RhoGEF_domain"/>
</dbReference>
<dbReference type="FunCoup" id="E4XJA6">
    <property type="interactions" value="8"/>
</dbReference>
<dbReference type="Gene3D" id="2.30.30.40">
    <property type="entry name" value="SH3 Domains"/>
    <property type="match status" value="1"/>
</dbReference>
<dbReference type="PRINTS" id="PR00452">
    <property type="entry name" value="SH3DOMAIN"/>
</dbReference>
<dbReference type="Proteomes" id="UP000001307">
    <property type="component" value="Unassembled WGS sequence"/>
</dbReference>
<dbReference type="EMBL" id="FN653059">
    <property type="protein sequence ID" value="CBY10549.1"/>
    <property type="molecule type" value="Genomic_DNA"/>
</dbReference>
<dbReference type="PROSITE" id="PS50002">
    <property type="entry name" value="SH3"/>
    <property type="match status" value="1"/>
</dbReference>
<dbReference type="CDD" id="cd11828">
    <property type="entry name" value="SH3_ARHGEF9_like"/>
    <property type="match status" value="1"/>
</dbReference>
<dbReference type="PANTHER" id="PTHR45834:SF3">
    <property type="entry name" value="RHO GUANINE NUCLEOTIDE EXCHANGE FACTOR 3, ISOFORM L"/>
    <property type="match status" value="1"/>
</dbReference>
<evidence type="ECO:0008006" key="7">
    <source>
        <dbReference type="Google" id="ProtNLM"/>
    </source>
</evidence>
<accession>E4XJA6</accession>
<evidence type="ECO:0000313" key="5">
    <source>
        <dbReference type="EMBL" id="CBY10549.1"/>
    </source>
</evidence>
<dbReference type="InterPro" id="IPR036028">
    <property type="entry name" value="SH3-like_dom_sf"/>
</dbReference>
<dbReference type="Pfam" id="PF00018">
    <property type="entry name" value="SH3_1"/>
    <property type="match status" value="1"/>
</dbReference>
<dbReference type="OrthoDB" id="660555at2759"/>
<dbReference type="InterPro" id="IPR011993">
    <property type="entry name" value="PH-like_dom_sf"/>
</dbReference>
<evidence type="ECO:0000256" key="1">
    <source>
        <dbReference type="ARBA" id="ARBA00022443"/>
    </source>
</evidence>
<evidence type="ECO:0000259" key="4">
    <source>
        <dbReference type="PROSITE" id="PS50010"/>
    </source>
</evidence>
<dbReference type="PROSITE" id="PS50010">
    <property type="entry name" value="DH_2"/>
    <property type="match status" value="1"/>
</dbReference>
<dbReference type="CDD" id="cd00160">
    <property type="entry name" value="RhoGEF"/>
    <property type="match status" value="1"/>
</dbReference>
<dbReference type="InParanoid" id="E4XJA6"/>
<dbReference type="GO" id="GO:0005829">
    <property type="term" value="C:cytosol"/>
    <property type="evidence" value="ECO:0007669"/>
    <property type="project" value="TreeGrafter"/>
</dbReference>
<evidence type="ECO:0000313" key="6">
    <source>
        <dbReference type="Proteomes" id="UP000001307"/>
    </source>
</evidence>
<reference evidence="5" key="1">
    <citation type="journal article" date="2010" name="Science">
        <title>Plasticity of animal genome architecture unmasked by rapid evolution of a pelagic tunicate.</title>
        <authorList>
            <person name="Denoeud F."/>
            <person name="Henriet S."/>
            <person name="Mungpakdee S."/>
            <person name="Aury J.M."/>
            <person name="Da Silva C."/>
            <person name="Brinkmann H."/>
            <person name="Mikhaleva J."/>
            <person name="Olsen L.C."/>
            <person name="Jubin C."/>
            <person name="Canestro C."/>
            <person name="Bouquet J.M."/>
            <person name="Danks G."/>
            <person name="Poulain J."/>
            <person name="Campsteijn C."/>
            <person name="Adamski M."/>
            <person name="Cross I."/>
            <person name="Yadetie F."/>
            <person name="Muffato M."/>
            <person name="Louis A."/>
            <person name="Butcher S."/>
            <person name="Tsagkogeorga G."/>
            <person name="Konrad A."/>
            <person name="Singh S."/>
            <person name="Jensen M.F."/>
            <person name="Cong E.H."/>
            <person name="Eikeseth-Otteraa H."/>
            <person name="Noel B."/>
            <person name="Anthouard V."/>
            <person name="Porcel B.M."/>
            <person name="Kachouri-Lafond R."/>
            <person name="Nishino A."/>
            <person name="Ugolini M."/>
            <person name="Chourrout P."/>
            <person name="Nishida H."/>
            <person name="Aasland R."/>
            <person name="Huzurbazar S."/>
            <person name="Westhof E."/>
            <person name="Delsuc F."/>
            <person name="Lehrach H."/>
            <person name="Reinhardt R."/>
            <person name="Weissenbach J."/>
            <person name="Roy S.W."/>
            <person name="Artiguenave F."/>
            <person name="Postlethwait J.H."/>
            <person name="Manak J.R."/>
            <person name="Thompson E.M."/>
            <person name="Jaillon O."/>
            <person name="Du Pasquier L."/>
            <person name="Boudinot P."/>
            <person name="Liberles D.A."/>
            <person name="Volff J.N."/>
            <person name="Philippe H."/>
            <person name="Lenhard B."/>
            <person name="Roest Crollius H."/>
            <person name="Wincker P."/>
            <person name="Chourrout D."/>
        </authorList>
    </citation>
    <scope>NUCLEOTIDE SEQUENCE [LARGE SCALE GENOMIC DNA]</scope>
</reference>
<dbReference type="SUPFAM" id="SSF50044">
    <property type="entry name" value="SH3-domain"/>
    <property type="match status" value="1"/>
</dbReference>
<protein>
    <recommendedName>
        <fullName evidence="7">SH3 domain-containing protein</fullName>
    </recommendedName>
</protein>
<dbReference type="SUPFAM" id="SSF48065">
    <property type="entry name" value="DBL homology domain (DH-domain)"/>
    <property type="match status" value="1"/>
</dbReference>
<dbReference type="InterPro" id="IPR035899">
    <property type="entry name" value="DBL_dom_sf"/>
</dbReference>
<dbReference type="SMART" id="SM00326">
    <property type="entry name" value="SH3"/>
    <property type="match status" value="1"/>
</dbReference>
<feature type="domain" description="SH3" evidence="3">
    <location>
        <begin position="124"/>
        <end position="183"/>
    </location>
</feature>
<dbReference type="SUPFAM" id="SSF50729">
    <property type="entry name" value="PH domain-like"/>
    <property type="match status" value="1"/>
</dbReference>
<dbReference type="Gene3D" id="1.20.900.10">
    <property type="entry name" value="Dbl homology (DH) domain"/>
    <property type="match status" value="1"/>
</dbReference>
<dbReference type="Pfam" id="PF00621">
    <property type="entry name" value="RhoGEF"/>
    <property type="match status" value="1"/>
</dbReference>
<organism evidence="5">
    <name type="scientific">Oikopleura dioica</name>
    <name type="common">Tunicate</name>
    <dbReference type="NCBI Taxonomy" id="34765"/>
    <lineage>
        <taxon>Eukaryota</taxon>
        <taxon>Metazoa</taxon>
        <taxon>Chordata</taxon>
        <taxon>Tunicata</taxon>
        <taxon>Appendicularia</taxon>
        <taxon>Copelata</taxon>
        <taxon>Oikopleuridae</taxon>
        <taxon>Oikopleura</taxon>
    </lineage>
</organism>
<dbReference type="SMART" id="SM00325">
    <property type="entry name" value="RhoGEF"/>
    <property type="match status" value="1"/>
</dbReference>
<dbReference type="PANTHER" id="PTHR45834">
    <property type="entry name" value="RHO GUANINE NUCLEOTIDE EXCHANGE FACTOR 9-RELATED"/>
    <property type="match status" value="1"/>
</dbReference>
<gene>
    <name evidence="5" type="ORF">GSOID_T00012696001</name>
</gene>
<proteinExistence type="predicted"/>
<dbReference type="Gene3D" id="2.30.29.30">
    <property type="entry name" value="Pleckstrin-homology domain (PH domain)/Phosphotyrosine-binding domain (PTB)"/>
    <property type="match status" value="1"/>
</dbReference>